<evidence type="ECO:0000313" key="1">
    <source>
        <dbReference type="EMBL" id="MBU3030722.1"/>
    </source>
</evidence>
<accession>A0ABS6AJF0</accession>
<gene>
    <name evidence="1" type="primary">mauJ</name>
    <name evidence="1" type="ORF">KNW02_11420</name>
</gene>
<name>A0ABS6AJF0_9RHOB</name>
<evidence type="ECO:0000313" key="2">
    <source>
        <dbReference type="Proteomes" id="UP001166191"/>
    </source>
</evidence>
<organism evidence="1 2">
    <name type="scientific">Paracoccus marinaquae</name>
    <dbReference type="NCBI Taxonomy" id="2841926"/>
    <lineage>
        <taxon>Bacteria</taxon>
        <taxon>Pseudomonadati</taxon>
        <taxon>Pseudomonadota</taxon>
        <taxon>Alphaproteobacteria</taxon>
        <taxon>Rhodobacterales</taxon>
        <taxon>Paracoccaceae</taxon>
        <taxon>Paracoccus</taxon>
    </lineage>
</organism>
<sequence length="300" mass="31914">MWIPYDIRASLKAEGSRDAVRLSQADALNREFLVGFYLRNPVTQAWELDLIAQDAAPELSAGPALPGAFLGLHANDAGKLAEVIYRLPAGSAGEALQLAHGDLQARMLGWLARIGRGMAIAGWRVADMKHGARWRCTPFRPSAMKVDFDVLAAMDADLAPVAELFQRARNAPDAASRLIAGFAVLVAATRHPAMAGSGAGTLCITREMLIHSGAIALDEPLLDLPLTGLIGILRSEHQRLIGPDGVLIPVLDDLAGQKRLALLANLADLLAHRLILAEVQARQQKRAAPQALRPAAAVGG</sequence>
<dbReference type="EMBL" id="JAHKNG010000018">
    <property type="protein sequence ID" value="MBU3030722.1"/>
    <property type="molecule type" value="Genomic_DNA"/>
</dbReference>
<keyword evidence="2" id="KW-1185">Reference proteome</keyword>
<proteinExistence type="predicted"/>
<dbReference type="Proteomes" id="UP001166191">
    <property type="component" value="Unassembled WGS sequence"/>
</dbReference>
<dbReference type="RefSeq" id="WP_216033398.1">
    <property type="nucleotide sequence ID" value="NZ_JAHKNG010000018.1"/>
</dbReference>
<reference evidence="1" key="1">
    <citation type="submission" date="2021-06" db="EMBL/GenBank/DDBJ databases">
        <title>Paracoccus bacterium XHP0099 sp. nov., isolated from the surface waters of the Yellow Sea.</title>
        <authorList>
            <person name="Xue H."/>
            <person name="Zhang D."/>
        </authorList>
    </citation>
    <scope>NUCLEOTIDE SEQUENCE</scope>
    <source>
        <strain evidence="1">XHP0099</strain>
    </source>
</reference>
<protein>
    <submittedName>
        <fullName evidence="1">Methylamine utilization protein MauJ</fullName>
    </submittedName>
</protein>
<comment type="caution">
    <text evidence="1">The sequence shown here is derived from an EMBL/GenBank/DDBJ whole genome shotgun (WGS) entry which is preliminary data.</text>
</comment>